<feature type="repeat" description="WD" evidence="15">
    <location>
        <begin position="182"/>
        <end position="217"/>
    </location>
</feature>
<dbReference type="GO" id="GO:0000209">
    <property type="term" value="P:protein polyubiquitination"/>
    <property type="evidence" value="ECO:0007669"/>
    <property type="project" value="TreeGrafter"/>
</dbReference>
<dbReference type="PANTHER" id="PTHR46202:SF1">
    <property type="entry name" value="DNA EXCISION REPAIR PROTEIN ERCC-8"/>
    <property type="match status" value="1"/>
</dbReference>
<evidence type="ECO:0000256" key="9">
    <source>
        <dbReference type="ARBA" id="ARBA00022786"/>
    </source>
</evidence>
<dbReference type="PROSITE" id="PS50294">
    <property type="entry name" value="WD_REPEATS_REGION"/>
    <property type="match status" value="4"/>
</dbReference>
<evidence type="ECO:0000256" key="12">
    <source>
        <dbReference type="ARBA" id="ARBA00054544"/>
    </source>
</evidence>
<dbReference type="SMART" id="SM00320">
    <property type="entry name" value="WD40"/>
    <property type="match status" value="5"/>
</dbReference>
<dbReference type="GO" id="GO:0016363">
    <property type="term" value="C:nuclear matrix"/>
    <property type="evidence" value="ECO:0007669"/>
    <property type="project" value="UniProtKB-SubCell"/>
</dbReference>
<dbReference type="Proteomes" id="UP001059041">
    <property type="component" value="Linkage Group LG17"/>
</dbReference>
<dbReference type="PANTHER" id="PTHR46202">
    <property type="entry name" value="DNA EXCISION REPAIR PROTEIN ERCC-8"/>
    <property type="match status" value="1"/>
</dbReference>
<evidence type="ECO:0000256" key="16">
    <source>
        <dbReference type="SAM" id="MobiDB-lite"/>
    </source>
</evidence>
<dbReference type="PROSITE" id="PS00678">
    <property type="entry name" value="WD_REPEATS_1"/>
    <property type="match status" value="1"/>
</dbReference>
<keyword evidence="11" id="KW-0539">Nucleus</keyword>
<sequence>MLSFLYARQSGLDDPVRLRRAESTRRVLSLELNYDRDVDRIHGNGINTLDIEVVEGRYMLSGGSDGVIVVYDLENSSRKPHYTCKAVCTVGRSSRYVHKFSVETVQWYPHDTGMFISSSFDKTVKVWDTETLKPAEEFQFDGNVYCHHMSTIARKHSLVAVGTKDPKVQLCDLKSGSRIHILQGHRGEILSVRWSPRYEHILATASTDSRVRVWDVRRASGSLFTLDQHNGDKSKASSEAANTAHNGRANGLCFTDDGLYLLTTGTDDRMRLWNSATGENTLVNYGKVVNESRKGLKFAVSRGCSPEFVFVPCGSSVAVYGLHSGEQITMLRGHYNNVDCCEFHSDNQELYSGGKDCNILAWVPVLRQPDIEDEGVNSAKGGTQAAVNPAFEDAWSSDED</sequence>
<proteinExistence type="predicted"/>
<evidence type="ECO:0000256" key="11">
    <source>
        <dbReference type="ARBA" id="ARBA00023242"/>
    </source>
</evidence>
<evidence type="ECO:0000313" key="18">
    <source>
        <dbReference type="Proteomes" id="UP001059041"/>
    </source>
</evidence>
<keyword evidence="5" id="KW-0597">Phosphoprotein</keyword>
<dbReference type="GO" id="GO:0006283">
    <property type="term" value="P:transcription-coupled nucleotide-excision repair"/>
    <property type="evidence" value="ECO:0007669"/>
    <property type="project" value="InterPro"/>
</dbReference>
<dbReference type="FunFam" id="2.130.10.10:FF:000130">
    <property type="entry name" value="DNA excision repair protein ERCC-8"/>
    <property type="match status" value="1"/>
</dbReference>
<feature type="repeat" description="WD" evidence="15">
    <location>
        <begin position="242"/>
        <end position="283"/>
    </location>
</feature>
<evidence type="ECO:0000256" key="2">
    <source>
        <dbReference type="ARBA" id="ARBA00004286"/>
    </source>
</evidence>
<evidence type="ECO:0000256" key="14">
    <source>
        <dbReference type="ARBA" id="ARBA00071995"/>
    </source>
</evidence>
<comment type="subunit">
    <text evidence="13">Part of the CSA complex (also named DCX(ERCC8) complex), a DCX E3 ubiquitin-protein ligase complex containing ERCC8, RBX1, DDB1 and CUL4A; the CSA complex interacts with RNA polymerase II; upon UV irradiation it interacts with the COP9 signalosome and preferentially with the hyperphosphorylated form of RNA polymerase II. Interacts with ERCC6/CSB (via CIM motif); promoting recruitment to lesion-stalled RNA polymerase II (Pol II). Interacts with KIAA1530/UVSSA. Interacts with a subunit of RNA polymerase II TFIIH.</text>
</comment>
<name>A0A9W7TIY4_TRIRA</name>
<evidence type="ECO:0000256" key="15">
    <source>
        <dbReference type="PROSITE-ProRule" id="PRU00221"/>
    </source>
</evidence>
<evidence type="ECO:0000256" key="1">
    <source>
        <dbReference type="ARBA" id="ARBA00004109"/>
    </source>
</evidence>
<evidence type="ECO:0000256" key="8">
    <source>
        <dbReference type="ARBA" id="ARBA00022763"/>
    </source>
</evidence>
<dbReference type="GO" id="GO:0005694">
    <property type="term" value="C:chromosome"/>
    <property type="evidence" value="ECO:0007669"/>
    <property type="project" value="UniProtKB-SubCell"/>
</dbReference>
<protein>
    <recommendedName>
        <fullName evidence="14">DNA excision repair protein ERCC-8</fullName>
    </recommendedName>
</protein>
<keyword evidence="4" id="KW-0158">Chromosome</keyword>
<evidence type="ECO:0000313" key="17">
    <source>
        <dbReference type="EMBL" id="KAI7798065.1"/>
    </source>
</evidence>
<dbReference type="AlphaFoldDB" id="A0A9W7TIY4"/>
<dbReference type="SUPFAM" id="SSF50978">
    <property type="entry name" value="WD40 repeat-like"/>
    <property type="match status" value="1"/>
</dbReference>
<evidence type="ECO:0000256" key="3">
    <source>
        <dbReference type="ARBA" id="ARBA00004906"/>
    </source>
</evidence>
<feature type="region of interest" description="Disordered" evidence="16">
    <location>
        <begin position="373"/>
        <end position="400"/>
    </location>
</feature>
<dbReference type="Gene3D" id="2.130.10.10">
    <property type="entry name" value="YVTN repeat-like/Quinoprotein amine dehydrogenase"/>
    <property type="match status" value="1"/>
</dbReference>
<evidence type="ECO:0000256" key="10">
    <source>
        <dbReference type="ARBA" id="ARBA00023204"/>
    </source>
</evidence>
<dbReference type="GO" id="GO:0043161">
    <property type="term" value="P:proteasome-mediated ubiquitin-dependent protein catabolic process"/>
    <property type="evidence" value="ECO:0007669"/>
    <property type="project" value="TreeGrafter"/>
</dbReference>
<organism evidence="17 18">
    <name type="scientific">Triplophysa rosa</name>
    <name type="common">Cave loach</name>
    <dbReference type="NCBI Taxonomy" id="992332"/>
    <lineage>
        <taxon>Eukaryota</taxon>
        <taxon>Metazoa</taxon>
        <taxon>Chordata</taxon>
        <taxon>Craniata</taxon>
        <taxon>Vertebrata</taxon>
        <taxon>Euteleostomi</taxon>
        <taxon>Actinopterygii</taxon>
        <taxon>Neopterygii</taxon>
        <taxon>Teleostei</taxon>
        <taxon>Ostariophysi</taxon>
        <taxon>Cypriniformes</taxon>
        <taxon>Nemacheilidae</taxon>
        <taxon>Triplophysa</taxon>
    </lineage>
</organism>
<accession>A0A9W7TIY4</accession>
<dbReference type="GO" id="GO:0031464">
    <property type="term" value="C:Cul4A-RING E3 ubiquitin ligase complex"/>
    <property type="evidence" value="ECO:0007669"/>
    <property type="project" value="TreeGrafter"/>
</dbReference>
<dbReference type="PRINTS" id="PR00320">
    <property type="entry name" value="GPROTEINBRPT"/>
</dbReference>
<dbReference type="Pfam" id="PF00400">
    <property type="entry name" value="WD40"/>
    <property type="match status" value="4"/>
</dbReference>
<reference evidence="17" key="1">
    <citation type="submission" date="2021-02" db="EMBL/GenBank/DDBJ databases">
        <title>Comparative genomics reveals that relaxation of natural selection precedes convergent phenotypic evolution of cavefish.</title>
        <authorList>
            <person name="Peng Z."/>
        </authorList>
    </citation>
    <scope>NUCLEOTIDE SEQUENCE</scope>
    <source>
        <tissue evidence="17">Muscle</tissue>
    </source>
</reference>
<dbReference type="InterPro" id="IPR042238">
    <property type="entry name" value="Rad28/ERCC8/Ckn1/ATCSA-1"/>
</dbReference>
<gene>
    <name evidence="17" type="ORF">IRJ41_021323</name>
</gene>
<dbReference type="GO" id="GO:0009416">
    <property type="term" value="P:response to light stimulus"/>
    <property type="evidence" value="ECO:0007669"/>
    <property type="project" value="UniProtKB-ARBA"/>
</dbReference>
<dbReference type="InterPro" id="IPR019775">
    <property type="entry name" value="WD40_repeat_CS"/>
</dbReference>
<evidence type="ECO:0000256" key="7">
    <source>
        <dbReference type="ARBA" id="ARBA00022737"/>
    </source>
</evidence>
<evidence type="ECO:0000256" key="4">
    <source>
        <dbReference type="ARBA" id="ARBA00022454"/>
    </source>
</evidence>
<comment type="pathway">
    <text evidence="3">Protein modification; protein ubiquitination.</text>
</comment>
<keyword evidence="6 15" id="KW-0853">WD repeat</keyword>
<dbReference type="InterPro" id="IPR015943">
    <property type="entry name" value="WD40/YVTN_repeat-like_dom_sf"/>
</dbReference>
<feature type="repeat" description="WD" evidence="15">
    <location>
        <begin position="331"/>
        <end position="362"/>
    </location>
</feature>
<dbReference type="PROSITE" id="PS50082">
    <property type="entry name" value="WD_REPEATS_2"/>
    <property type="match status" value="4"/>
</dbReference>
<comment type="function">
    <text evidence="12">Substrate-recognition component of the CSA complex, a DCX (DDB1-CUL4-X-box) E3 ubiquitin-protein ligase complex, involved in transcription-coupled nucleotide excision repair (TC-NER), a process during which RNA polymerase II-blocking lesions are rapidly removed from the transcribed strand of active genes. Following recruitment to lesion-stalled RNA polymerase II (Pol II), the CSA complex mediates ubiquitination of Pol II subunit POLR2A/RPB1 at 'Lys-1268', a critical TC-NER checkpoint, governing RNA Pol II stability and initiating DNA damage excision by TFIIH recruitment. The CSA complex also promotes the ubiquitination and subsequent proteasomal degradation of ERCC6/CSB in a UV-dependent manner; ERCC6 degradation is essential for the recovery of RNA synthesis after transcription-coupled repair. Also plays a role in DNA double-strand breaks (DSSBs) repair by non-homologous end joining (NHEJ).</text>
</comment>
<keyword evidence="8" id="KW-0227">DNA damage</keyword>
<keyword evidence="7" id="KW-0677">Repeat</keyword>
<evidence type="ECO:0000256" key="6">
    <source>
        <dbReference type="ARBA" id="ARBA00022574"/>
    </source>
</evidence>
<keyword evidence="18" id="KW-1185">Reference proteome</keyword>
<dbReference type="EMBL" id="JAFHDT010000017">
    <property type="protein sequence ID" value="KAI7798065.1"/>
    <property type="molecule type" value="Genomic_DNA"/>
</dbReference>
<dbReference type="OrthoDB" id="361494at2759"/>
<keyword evidence="9" id="KW-0833">Ubl conjugation pathway</keyword>
<dbReference type="GO" id="GO:0000109">
    <property type="term" value="C:nucleotide-excision repair complex"/>
    <property type="evidence" value="ECO:0007669"/>
    <property type="project" value="TreeGrafter"/>
</dbReference>
<comment type="caution">
    <text evidence="17">The sequence shown here is derived from an EMBL/GenBank/DDBJ whole genome shotgun (WGS) entry which is preliminary data.</text>
</comment>
<evidence type="ECO:0000256" key="5">
    <source>
        <dbReference type="ARBA" id="ARBA00022553"/>
    </source>
</evidence>
<keyword evidence="10" id="KW-0234">DNA repair</keyword>
<dbReference type="InterPro" id="IPR036322">
    <property type="entry name" value="WD40_repeat_dom_sf"/>
</dbReference>
<dbReference type="InterPro" id="IPR001680">
    <property type="entry name" value="WD40_rpt"/>
</dbReference>
<evidence type="ECO:0000256" key="13">
    <source>
        <dbReference type="ARBA" id="ARBA00062934"/>
    </source>
</evidence>
<comment type="subcellular location">
    <subcellularLocation>
        <location evidence="2">Chromosome</location>
    </subcellularLocation>
    <subcellularLocation>
        <location evidence="1">Nucleus matrix</location>
    </subcellularLocation>
</comment>
<dbReference type="InterPro" id="IPR020472">
    <property type="entry name" value="WD40_PAC1"/>
</dbReference>
<feature type="repeat" description="WD" evidence="15">
    <location>
        <begin position="95"/>
        <end position="137"/>
    </location>
</feature>